<comment type="function">
    <text evidence="10">Inner membrane component of the type II secretion system required for the energy-dependent secretion of extracellular factors such as proteases and toxins from the periplasm.</text>
</comment>
<keyword evidence="3 10" id="KW-0813">Transport</keyword>
<evidence type="ECO:0000256" key="7">
    <source>
        <dbReference type="ARBA" id="ARBA00022927"/>
    </source>
</evidence>
<dbReference type="RefSeq" id="WP_115183704.1">
    <property type="nucleotide sequence ID" value="NZ_CAMKUF010000003.1"/>
</dbReference>
<dbReference type="GO" id="GO:0005886">
    <property type="term" value="C:plasma membrane"/>
    <property type="evidence" value="ECO:0007669"/>
    <property type="project" value="UniProtKB-SubCell"/>
</dbReference>
<evidence type="ECO:0000313" key="14">
    <source>
        <dbReference type="Proteomes" id="UP000255529"/>
    </source>
</evidence>
<evidence type="ECO:0000256" key="6">
    <source>
        <dbReference type="ARBA" id="ARBA00022692"/>
    </source>
</evidence>
<dbReference type="Gene3D" id="3.30.1360.100">
    <property type="entry name" value="General secretion pathway protein M, EpsM"/>
    <property type="match status" value="1"/>
</dbReference>
<dbReference type="PIRSF" id="PIRSF015761">
    <property type="entry name" value="Protein_L"/>
    <property type="match status" value="1"/>
</dbReference>
<dbReference type="Proteomes" id="UP000255529">
    <property type="component" value="Unassembled WGS sequence"/>
</dbReference>
<evidence type="ECO:0000313" key="13">
    <source>
        <dbReference type="EMBL" id="SUI68980.1"/>
    </source>
</evidence>
<evidence type="ECO:0000259" key="12">
    <source>
        <dbReference type="Pfam" id="PF12693"/>
    </source>
</evidence>
<dbReference type="GO" id="GO:0015627">
    <property type="term" value="C:type II protein secretion system complex"/>
    <property type="evidence" value="ECO:0007669"/>
    <property type="project" value="InterPro"/>
</dbReference>
<name>A0A379ZVN3_9GAMM</name>
<reference evidence="13 14" key="1">
    <citation type="submission" date="2018-06" db="EMBL/GenBank/DDBJ databases">
        <authorList>
            <consortium name="Pathogen Informatics"/>
            <person name="Doyle S."/>
        </authorList>
    </citation>
    <scope>NUCLEOTIDE SEQUENCE [LARGE SCALE GENOMIC DNA]</scope>
    <source>
        <strain evidence="13 14">NCTC11544</strain>
    </source>
</reference>
<evidence type="ECO:0000256" key="10">
    <source>
        <dbReference type="PIRNR" id="PIRNR015761"/>
    </source>
</evidence>
<dbReference type="SUPFAM" id="SSF53067">
    <property type="entry name" value="Actin-like ATPase domain"/>
    <property type="match status" value="1"/>
</dbReference>
<dbReference type="NCBIfam" id="TIGR01709">
    <property type="entry name" value="typeII_sec_gspL"/>
    <property type="match status" value="1"/>
</dbReference>
<dbReference type="InterPro" id="IPR007812">
    <property type="entry name" value="T2SS_protein-GspL"/>
</dbReference>
<dbReference type="GO" id="GO:0009276">
    <property type="term" value="C:Gram-negative-bacterium-type cell wall"/>
    <property type="evidence" value="ECO:0007669"/>
    <property type="project" value="InterPro"/>
</dbReference>
<dbReference type="GO" id="GO:0015628">
    <property type="term" value="P:protein secretion by the type II secretion system"/>
    <property type="evidence" value="ECO:0007669"/>
    <property type="project" value="InterPro"/>
</dbReference>
<keyword evidence="9" id="KW-0472">Membrane</keyword>
<feature type="domain" description="GspL cytoplasmic actin-ATPase-like" evidence="11">
    <location>
        <begin position="42"/>
        <end position="172"/>
    </location>
</feature>
<keyword evidence="8" id="KW-1133">Transmembrane helix</keyword>
<accession>A0A379ZVN3</accession>
<keyword evidence="6" id="KW-0812">Transmembrane</keyword>
<protein>
    <recommendedName>
        <fullName evidence="10">Type II secretion system protein L</fullName>
        <shortName evidence="10">T2SS protein L</shortName>
    </recommendedName>
</protein>
<dbReference type="AlphaFoldDB" id="A0A379ZVN3"/>
<keyword evidence="5" id="KW-0997">Cell inner membrane</keyword>
<evidence type="ECO:0000259" key="11">
    <source>
        <dbReference type="Pfam" id="PF05134"/>
    </source>
</evidence>
<keyword evidence="7 10" id="KW-0653">Protein transport</keyword>
<gene>
    <name evidence="13" type="primary">epsL</name>
    <name evidence="13" type="ORF">NCTC11544_03009</name>
</gene>
<dbReference type="Pfam" id="PF12693">
    <property type="entry name" value="GspL_C"/>
    <property type="match status" value="1"/>
</dbReference>
<feature type="domain" description="GspL periplasmic" evidence="12">
    <location>
        <begin position="221"/>
        <end position="355"/>
    </location>
</feature>
<dbReference type="Pfam" id="PF05134">
    <property type="entry name" value="T2SSL"/>
    <property type="match status" value="1"/>
</dbReference>
<evidence type="ECO:0000256" key="8">
    <source>
        <dbReference type="ARBA" id="ARBA00022989"/>
    </source>
</evidence>
<dbReference type="EMBL" id="UGYN01000002">
    <property type="protein sequence ID" value="SUI68980.1"/>
    <property type="molecule type" value="Genomic_DNA"/>
</dbReference>
<dbReference type="InterPro" id="IPR024230">
    <property type="entry name" value="GspL_cyto_dom"/>
</dbReference>
<comment type="subcellular location">
    <subcellularLocation>
        <location evidence="1">Cell inner membrane</location>
        <topology evidence="1">Single-pass membrane protein</topology>
    </subcellularLocation>
</comment>
<evidence type="ECO:0000256" key="9">
    <source>
        <dbReference type="ARBA" id="ARBA00023136"/>
    </source>
</evidence>
<evidence type="ECO:0000256" key="5">
    <source>
        <dbReference type="ARBA" id="ARBA00022519"/>
    </source>
</evidence>
<organism evidence="13 14">
    <name type="scientific">Serratia quinivorans</name>
    <dbReference type="NCBI Taxonomy" id="137545"/>
    <lineage>
        <taxon>Bacteria</taxon>
        <taxon>Pseudomonadati</taxon>
        <taxon>Pseudomonadota</taxon>
        <taxon>Gammaproteobacteria</taxon>
        <taxon>Enterobacterales</taxon>
        <taxon>Yersiniaceae</taxon>
        <taxon>Serratia</taxon>
    </lineage>
</organism>
<comment type="similarity">
    <text evidence="2 10">Belongs to the GSP L family.</text>
</comment>
<evidence type="ECO:0000256" key="3">
    <source>
        <dbReference type="ARBA" id="ARBA00022448"/>
    </source>
</evidence>
<evidence type="ECO:0000256" key="2">
    <source>
        <dbReference type="ARBA" id="ARBA00005318"/>
    </source>
</evidence>
<evidence type="ECO:0000256" key="1">
    <source>
        <dbReference type="ARBA" id="ARBA00004377"/>
    </source>
</evidence>
<proteinExistence type="inferred from homology"/>
<keyword evidence="4" id="KW-1003">Cell membrane</keyword>
<dbReference type="InterPro" id="IPR025691">
    <property type="entry name" value="GspL_pp_dom"/>
</dbReference>
<dbReference type="CDD" id="cd24017">
    <property type="entry name" value="ASKHA_T2SSL_N"/>
    <property type="match status" value="1"/>
</dbReference>
<dbReference type="Gene3D" id="3.30.420.380">
    <property type="match status" value="1"/>
</dbReference>
<sequence>MTCSKPLLVLALGEAGAPILWCQGDPSESQWRHAGADTLPAALPIKASQCRVVVCVPGQSVTLQRVTFSGPSRAATPLALAYQCEDSLLEEVEQLYWVILGRQDDDYVLAGYRHVDMQRWLSQLERWGIVPDSLLPDTLCGPVNDRHFYRWRGRLLRRTSPWSGYSLPSQWLLAPSDVVDAVPLSPCDVLWDRVRGEAETAVSLLQGKYKAPPRWQRNPFWRHWPSIAGAVLTLCALAIGGAHYHHQAKQANQQRDALYQRLFVGQPIPAEPVSESARYIRALQEAKSPRQFFELAAQAQRALQGIPKHRVIGLTFDADRSMLAIRLQAPELQPFTQINDEGNTLELQVNPAKQQGTLTLKETQ</sequence>
<evidence type="ECO:0000256" key="4">
    <source>
        <dbReference type="ARBA" id="ARBA00022475"/>
    </source>
</evidence>
<dbReference type="InterPro" id="IPR043129">
    <property type="entry name" value="ATPase_NBD"/>
</dbReference>